<dbReference type="PANTHER" id="PTHR42951">
    <property type="entry name" value="METALLO-BETA-LACTAMASE DOMAIN-CONTAINING"/>
    <property type="match status" value="1"/>
</dbReference>
<evidence type="ECO:0000259" key="1">
    <source>
        <dbReference type="SMART" id="SM00849"/>
    </source>
</evidence>
<dbReference type="InterPro" id="IPR001279">
    <property type="entry name" value="Metallo-B-lactamas"/>
</dbReference>
<dbReference type="SMART" id="SM00849">
    <property type="entry name" value="Lactamase_B"/>
    <property type="match status" value="1"/>
</dbReference>
<evidence type="ECO:0000313" key="3">
    <source>
        <dbReference type="Proteomes" id="UP001152024"/>
    </source>
</evidence>
<dbReference type="Gene3D" id="3.60.15.10">
    <property type="entry name" value="Ribonuclease Z/Hydroxyacylglutathione hydrolase-like"/>
    <property type="match status" value="1"/>
</dbReference>
<dbReference type="InterPro" id="IPR050855">
    <property type="entry name" value="NDM-1-like"/>
</dbReference>
<dbReference type="SUPFAM" id="SSF56281">
    <property type="entry name" value="Metallo-hydrolase/oxidoreductase"/>
    <property type="match status" value="1"/>
</dbReference>
<comment type="caution">
    <text evidence="2">The sequence shown here is derived from an EMBL/GenBank/DDBJ whole genome shotgun (WGS) entry which is preliminary data.</text>
</comment>
<feature type="domain" description="Metallo-beta-lactamase" evidence="1">
    <location>
        <begin position="43"/>
        <end position="252"/>
    </location>
</feature>
<gene>
    <name evidence="2" type="ORF">NW768_012043</name>
</gene>
<dbReference type="Pfam" id="PF00753">
    <property type="entry name" value="Lactamase_B"/>
    <property type="match status" value="1"/>
</dbReference>
<sequence>MCQLTPPQNSNQAGSTGVKPAFSCSRLNSTTFILKENDKWGESPLIYAKVYKNDIVLIDSGCGGSLNTPDCDVTLRVFLETVPVPENGGDALNPSGAKRYTIICTHCHFDHIGGLSEFKSNSIWASSLGKPYMTDPSKLSVASLSCYVGMKLPEFTVTQWASDSVHVTAPGVTGYGEHKDLGLVIYQTPGHMPDQVAIWDPEERVLYVGDTLYETAPILFPEGSSFFAYKDTISKLRILVKGWNAEAGAAGRVKLAAGHITYDVDADGLLEAAHLMVNRVLASEIEAIEMTDEVPYFGGQPAVKYESGIGGLHFMGLRKSFEHLC</sequence>
<organism evidence="2 3">
    <name type="scientific">Fusarium equiseti</name>
    <name type="common">Fusarium scirpi</name>
    <dbReference type="NCBI Taxonomy" id="61235"/>
    <lineage>
        <taxon>Eukaryota</taxon>
        <taxon>Fungi</taxon>
        <taxon>Dikarya</taxon>
        <taxon>Ascomycota</taxon>
        <taxon>Pezizomycotina</taxon>
        <taxon>Sordariomycetes</taxon>
        <taxon>Hypocreomycetidae</taxon>
        <taxon>Hypocreales</taxon>
        <taxon>Nectriaceae</taxon>
        <taxon>Fusarium</taxon>
        <taxon>Fusarium incarnatum-equiseti species complex</taxon>
    </lineage>
</organism>
<reference evidence="2" key="1">
    <citation type="submission" date="2022-09" db="EMBL/GenBank/DDBJ databases">
        <title>Fusarium specimens isolated from Avocado Roots.</title>
        <authorList>
            <person name="Stajich J."/>
            <person name="Roper C."/>
            <person name="Heimlech-Rivalta G."/>
        </authorList>
    </citation>
    <scope>NUCLEOTIDE SEQUENCE</scope>
    <source>
        <strain evidence="2">CF00095</strain>
    </source>
</reference>
<keyword evidence="3" id="KW-1185">Reference proteome</keyword>
<dbReference type="PANTHER" id="PTHR42951:SF4">
    <property type="entry name" value="ACYL-COENZYME A THIOESTERASE MBLAC2"/>
    <property type="match status" value="1"/>
</dbReference>
<dbReference type="InterPro" id="IPR036866">
    <property type="entry name" value="RibonucZ/Hydroxyglut_hydro"/>
</dbReference>
<dbReference type="EMBL" id="JAOQBH010000036">
    <property type="protein sequence ID" value="KAJ4110283.1"/>
    <property type="molecule type" value="Genomic_DNA"/>
</dbReference>
<evidence type="ECO:0000313" key="2">
    <source>
        <dbReference type="EMBL" id="KAJ4110283.1"/>
    </source>
</evidence>
<accession>A0ABQ8QVZ2</accession>
<name>A0ABQ8QVZ2_FUSEQ</name>
<protein>
    <recommendedName>
        <fullName evidence="1">Metallo-beta-lactamase domain-containing protein</fullName>
    </recommendedName>
</protein>
<proteinExistence type="predicted"/>
<dbReference type="Proteomes" id="UP001152024">
    <property type="component" value="Unassembled WGS sequence"/>
</dbReference>